<dbReference type="InterPro" id="IPR000515">
    <property type="entry name" value="MetI-like"/>
</dbReference>
<dbReference type="PROSITE" id="PS50928">
    <property type="entry name" value="ABC_TM1"/>
    <property type="match status" value="1"/>
</dbReference>
<dbReference type="InterPro" id="IPR050901">
    <property type="entry name" value="BP-dep_ABC_trans_perm"/>
</dbReference>
<dbReference type="Proteomes" id="UP001461341">
    <property type="component" value="Chromosome"/>
</dbReference>
<evidence type="ECO:0000256" key="4">
    <source>
        <dbReference type="ARBA" id="ARBA00022692"/>
    </source>
</evidence>
<dbReference type="PANTHER" id="PTHR32243">
    <property type="entry name" value="MALTOSE TRANSPORT SYSTEM PERMEASE-RELATED"/>
    <property type="match status" value="1"/>
</dbReference>
<evidence type="ECO:0000259" key="8">
    <source>
        <dbReference type="PROSITE" id="PS50928"/>
    </source>
</evidence>
<evidence type="ECO:0000256" key="5">
    <source>
        <dbReference type="ARBA" id="ARBA00022989"/>
    </source>
</evidence>
<protein>
    <submittedName>
        <fullName evidence="9">Carbohydrate ABC transporter permease</fullName>
    </submittedName>
</protein>
<feature type="transmembrane region" description="Helical" evidence="7">
    <location>
        <begin position="250"/>
        <end position="273"/>
    </location>
</feature>
<evidence type="ECO:0000256" key="7">
    <source>
        <dbReference type="RuleBase" id="RU363032"/>
    </source>
</evidence>
<name>A0ABZ2Y8Z3_9BACT</name>
<keyword evidence="2 7" id="KW-0813">Transport</keyword>
<feature type="transmembrane region" description="Helical" evidence="7">
    <location>
        <begin position="144"/>
        <end position="167"/>
    </location>
</feature>
<evidence type="ECO:0000256" key="3">
    <source>
        <dbReference type="ARBA" id="ARBA00022475"/>
    </source>
</evidence>
<keyword evidence="10" id="KW-1185">Reference proteome</keyword>
<evidence type="ECO:0000256" key="6">
    <source>
        <dbReference type="ARBA" id="ARBA00023136"/>
    </source>
</evidence>
<accession>A0ABZ2Y8Z3</accession>
<proteinExistence type="inferred from homology"/>
<feature type="domain" description="ABC transmembrane type-1" evidence="8">
    <location>
        <begin position="76"/>
        <end position="268"/>
    </location>
</feature>
<comment type="similarity">
    <text evidence="7">Belongs to the binding-protein-dependent transport system permease family.</text>
</comment>
<dbReference type="Pfam" id="PF00528">
    <property type="entry name" value="BPD_transp_1"/>
    <property type="match status" value="1"/>
</dbReference>
<dbReference type="EMBL" id="CP121689">
    <property type="protein sequence ID" value="WZL75485.1"/>
    <property type="molecule type" value="Genomic_DNA"/>
</dbReference>
<keyword evidence="6 7" id="KW-0472">Membrane</keyword>
<evidence type="ECO:0000256" key="1">
    <source>
        <dbReference type="ARBA" id="ARBA00004651"/>
    </source>
</evidence>
<feature type="transmembrane region" description="Helical" evidence="7">
    <location>
        <begin position="188"/>
        <end position="213"/>
    </location>
</feature>
<dbReference type="SUPFAM" id="SSF161098">
    <property type="entry name" value="MetI-like"/>
    <property type="match status" value="1"/>
</dbReference>
<reference evidence="9 10" key="1">
    <citation type="submission" date="2023-03" db="EMBL/GenBank/DDBJ databases">
        <title>Novel Species.</title>
        <authorList>
            <person name="Ma S."/>
        </authorList>
    </citation>
    <scope>NUCLEOTIDE SEQUENCE [LARGE SCALE GENOMIC DNA]</scope>
    <source>
        <strain evidence="9 10">B11</strain>
    </source>
</reference>
<keyword evidence="4 7" id="KW-0812">Transmembrane</keyword>
<evidence type="ECO:0000313" key="9">
    <source>
        <dbReference type="EMBL" id="WZL75485.1"/>
    </source>
</evidence>
<dbReference type="Gene3D" id="1.10.3720.10">
    <property type="entry name" value="MetI-like"/>
    <property type="match status" value="1"/>
</dbReference>
<evidence type="ECO:0000256" key="2">
    <source>
        <dbReference type="ARBA" id="ARBA00022448"/>
    </source>
</evidence>
<gene>
    <name evidence="9" type="ORF">QBE54_07770</name>
</gene>
<organism evidence="9 10">
    <name type="scientific">Thermatribacter velox</name>
    <dbReference type="NCBI Taxonomy" id="3039681"/>
    <lineage>
        <taxon>Bacteria</taxon>
        <taxon>Pseudomonadati</taxon>
        <taxon>Atribacterota</taxon>
        <taxon>Atribacteria</taxon>
        <taxon>Atribacterales</taxon>
        <taxon>Thermatribacteraceae</taxon>
        <taxon>Thermatribacter</taxon>
    </lineage>
</organism>
<feature type="transmembrane region" description="Helical" evidence="7">
    <location>
        <begin position="75"/>
        <end position="101"/>
    </location>
</feature>
<comment type="subcellular location">
    <subcellularLocation>
        <location evidence="1 7">Cell membrane</location>
        <topology evidence="1 7">Multi-pass membrane protein</topology>
    </subcellularLocation>
</comment>
<sequence length="282" mass="31687">MRKQSRKKYKLNRMLALSLLVVVLIFVLYPFYCMILSSFKTTRELYNIRSNPLWVSKPTLENYLHLFTKTNYLKWYFNSALVAAVTTSISIFSSVLAAYALSRLRFRGAKPMGTGIFVVYLIPQTLLFIPLAKVVNSLGVANSLWSLILTYPTFQIPFSTWLLMGYFRNLPREIEDAAMVDGASRLRILWGVVFPMSLPAVVTVTLFCFTLSWGELIYALAFISDSLKQTLSIGTTTELIRGDMFFWGPLMAGGLLAAIPVVLTFSLLVDYYVSGLAAGGIK</sequence>
<keyword evidence="5 7" id="KW-1133">Transmembrane helix</keyword>
<dbReference type="CDD" id="cd06261">
    <property type="entry name" value="TM_PBP2"/>
    <property type="match status" value="1"/>
</dbReference>
<feature type="transmembrane region" description="Helical" evidence="7">
    <location>
        <begin position="113"/>
        <end position="132"/>
    </location>
</feature>
<dbReference type="PANTHER" id="PTHR32243:SF18">
    <property type="entry name" value="INNER MEMBRANE ABC TRANSPORTER PERMEASE PROTEIN YCJP"/>
    <property type="match status" value="1"/>
</dbReference>
<keyword evidence="3" id="KW-1003">Cell membrane</keyword>
<evidence type="ECO:0000313" key="10">
    <source>
        <dbReference type="Proteomes" id="UP001461341"/>
    </source>
</evidence>
<dbReference type="RefSeq" id="WP_369017632.1">
    <property type="nucleotide sequence ID" value="NZ_CP121689.1"/>
</dbReference>
<dbReference type="InterPro" id="IPR035906">
    <property type="entry name" value="MetI-like_sf"/>
</dbReference>